<dbReference type="RefSeq" id="WP_141389200.1">
    <property type="nucleotide sequence ID" value="NZ_BJNZ01000008.1"/>
</dbReference>
<accession>A0A4Y4DY86</accession>
<evidence type="ECO:0000256" key="1">
    <source>
        <dbReference type="SAM" id="Coils"/>
    </source>
</evidence>
<reference evidence="2 3" key="1">
    <citation type="submission" date="2019-06" db="EMBL/GenBank/DDBJ databases">
        <title>Whole genome shotgun sequence of Cellulosimicrobium cellulans NBRC 15516.</title>
        <authorList>
            <person name="Hosoyama A."/>
            <person name="Uohara A."/>
            <person name="Ohji S."/>
            <person name="Ichikawa N."/>
        </authorList>
    </citation>
    <scope>NUCLEOTIDE SEQUENCE [LARGE SCALE GENOMIC DNA]</scope>
    <source>
        <strain evidence="2 3">NBRC 15516</strain>
    </source>
</reference>
<evidence type="ECO:0000313" key="2">
    <source>
        <dbReference type="EMBL" id="GED09673.1"/>
    </source>
</evidence>
<dbReference type="SUPFAM" id="SSF53756">
    <property type="entry name" value="UDP-Glycosyltransferase/glycogen phosphorylase"/>
    <property type="match status" value="1"/>
</dbReference>
<protein>
    <submittedName>
        <fullName evidence="2">Uncharacterized protein</fullName>
    </submittedName>
</protein>
<feature type="coiled-coil region" evidence="1">
    <location>
        <begin position="32"/>
        <end position="59"/>
    </location>
</feature>
<comment type="caution">
    <text evidence="2">The sequence shown here is derived from an EMBL/GenBank/DDBJ whole genome shotgun (WGS) entry which is preliminary data.</text>
</comment>
<dbReference type="InterPro" id="IPR043148">
    <property type="entry name" value="TagF_C"/>
</dbReference>
<organism evidence="2 3">
    <name type="scientific">Cellulosimicrobium cellulans</name>
    <name type="common">Arthrobacter luteus</name>
    <dbReference type="NCBI Taxonomy" id="1710"/>
    <lineage>
        <taxon>Bacteria</taxon>
        <taxon>Bacillati</taxon>
        <taxon>Actinomycetota</taxon>
        <taxon>Actinomycetes</taxon>
        <taxon>Micrococcales</taxon>
        <taxon>Promicromonosporaceae</taxon>
        <taxon>Cellulosimicrobium</taxon>
    </lineage>
</organism>
<gene>
    <name evidence="2" type="ORF">CCE02nite_16720</name>
</gene>
<sequence>MPAPWNYLRTVRSLAHRIVHIDETTSAAYTRSERHEAELAGLVREVARLSESLSRAEKDRAAREKVLTSALAEVRDSVHLVARRGTLERPTTRVVFLVHHIEAWDSYHELYRLMSEAPDFDPVVVSLPRDFADSGTLRDEDVVHRGLAERGVSHVRAAVENVDDVGRLVKTLAPDVIFRQSQWDEDIDPALSTPALSHARQCIVSYDTMNLVENVPAATTRNTAVDSELHRTAWLAFCANADMLEAARRDNLLGGARFRVVGHPKADQLRRAEPAWPVVGTSAGRPRVVWSSHHSIGDGWTRFGTFPAMAEDMLRWAESGEVEITWMPHPALVPYISTPRSPYRPEQLEDWLERWERLDNTAVFTSGYYAPLLAASDVMVTDGLSMLIEFQVFERPVVFVEREGHRPFTGIGEKVVAGTHRVGHAGAARACVESLLRDGDPLLGRQREIVAELFGAPGSAVRILEVLRDEIATERRSATARADVVPVQLG</sequence>
<keyword evidence="1" id="KW-0175">Coiled coil</keyword>
<dbReference type="Proteomes" id="UP000316659">
    <property type="component" value="Unassembled WGS sequence"/>
</dbReference>
<evidence type="ECO:0000313" key="3">
    <source>
        <dbReference type="Proteomes" id="UP000316659"/>
    </source>
</evidence>
<dbReference type="Gene3D" id="3.40.50.12580">
    <property type="match status" value="1"/>
</dbReference>
<name>A0A4Y4DY86_CELCE</name>
<dbReference type="AlphaFoldDB" id="A0A4Y4DY86"/>
<proteinExistence type="predicted"/>
<dbReference type="EMBL" id="BJNZ01000008">
    <property type="protein sequence ID" value="GED09673.1"/>
    <property type="molecule type" value="Genomic_DNA"/>
</dbReference>